<sequence>MTGGERDPREEGESGTGVVRWLAIITGVLLAAWSSALLASHAAGGADGWRGVRDALGSAFGVSLTLTLLAAGPAGGGRPGWARRAAWAGLVVLAALQGVRIAD</sequence>
<evidence type="ECO:0000313" key="3">
    <source>
        <dbReference type="Proteomes" id="UP001607069"/>
    </source>
</evidence>
<dbReference type="RefSeq" id="WP_279951307.1">
    <property type="nucleotide sequence ID" value="NZ_BAABEN010000006.1"/>
</dbReference>
<keyword evidence="1" id="KW-0472">Membrane</keyword>
<gene>
    <name evidence="2" type="ORF">ACG5V6_17975</name>
</gene>
<dbReference type="EMBL" id="JBIHMK010000070">
    <property type="protein sequence ID" value="MFH0250090.1"/>
    <property type="molecule type" value="Genomic_DNA"/>
</dbReference>
<comment type="caution">
    <text evidence="2">The sequence shown here is derived from an EMBL/GenBank/DDBJ whole genome shotgun (WGS) entry which is preliminary data.</text>
</comment>
<reference evidence="2 3" key="1">
    <citation type="submission" date="2024-10" db="EMBL/GenBank/DDBJ databases">
        <authorList>
            <person name="Cho J.-C."/>
        </authorList>
    </citation>
    <scope>NUCLEOTIDE SEQUENCE [LARGE SCALE GENOMIC DNA]</scope>
    <source>
        <strain evidence="2 3">KCTC29696</strain>
    </source>
</reference>
<dbReference type="Proteomes" id="UP001607069">
    <property type="component" value="Unassembled WGS sequence"/>
</dbReference>
<feature type="transmembrane region" description="Helical" evidence="1">
    <location>
        <begin position="55"/>
        <end position="73"/>
    </location>
</feature>
<accession>A0ABW7HXI1</accession>
<evidence type="ECO:0000313" key="2">
    <source>
        <dbReference type="EMBL" id="MFH0250090.1"/>
    </source>
</evidence>
<evidence type="ECO:0000256" key="1">
    <source>
        <dbReference type="SAM" id="Phobius"/>
    </source>
</evidence>
<keyword evidence="1" id="KW-1133">Transmembrane helix</keyword>
<feature type="transmembrane region" description="Helical" evidence="1">
    <location>
        <begin position="21"/>
        <end position="43"/>
    </location>
</feature>
<keyword evidence="3" id="KW-1185">Reference proteome</keyword>
<keyword evidence="1" id="KW-0812">Transmembrane</keyword>
<protein>
    <submittedName>
        <fullName evidence="2">Uncharacterized protein</fullName>
    </submittedName>
</protein>
<proteinExistence type="predicted"/>
<name>A0ABW7HXI1_9ACTN</name>
<organism evidence="2 3">
    <name type="scientific">Streptomyces chitinivorans</name>
    <dbReference type="NCBI Taxonomy" id="1257027"/>
    <lineage>
        <taxon>Bacteria</taxon>
        <taxon>Bacillati</taxon>
        <taxon>Actinomycetota</taxon>
        <taxon>Actinomycetes</taxon>
        <taxon>Kitasatosporales</taxon>
        <taxon>Streptomycetaceae</taxon>
        <taxon>Streptomyces</taxon>
    </lineage>
</organism>